<dbReference type="PANTHER" id="PTHR13673:SF0">
    <property type="entry name" value="VPS35 ENDOSOMAL PROTEIN-SORTING FACTOR-LIKE"/>
    <property type="match status" value="1"/>
</dbReference>
<evidence type="ECO:0000256" key="5">
    <source>
        <dbReference type="ARBA" id="ARBA00022927"/>
    </source>
</evidence>
<comment type="subcellular location">
    <subcellularLocation>
        <location evidence="1">Endosome</location>
    </subcellularLocation>
</comment>
<evidence type="ECO:0000313" key="6">
    <source>
        <dbReference type="EMBL" id="TMS40095.1"/>
    </source>
</evidence>
<evidence type="ECO:0000256" key="4">
    <source>
        <dbReference type="ARBA" id="ARBA00022753"/>
    </source>
</evidence>
<dbReference type="STRING" id="34508.A0A4U8V4J1"/>
<dbReference type="InterPro" id="IPR029705">
    <property type="entry name" value="VPS35L"/>
</dbReference>
<keyword evidence="4" id="KW-0967">Endosome</keyword>
<proteinExistence type="inferred from homology"/>
<dbReference type="PANTHER" id="PTHR13673">
    <property type="entry name" value="ESOPHAGEAL CANCER ASSOCIATED PROTEIN"/>
    <property type="match status" value="1"/>
</dbReference>
<gene>
    <name evidence="6" type="ORF">L596_006518</name>
</gene>
<evidence type="ECO:0000256" key="1">
    <source>
        <dbReference type="ARBA" id="ARBA00004177"/>
    </source>
</evidence>
<reference evidence="6 7" key="1">
    <citation type="journal article" date="2015" name="Genome Biol.">
        <title>Comparative genomics of Steinernema reveals deeply conserved gene regulatory networks.</title>
        <authorList>
            <person name="Dillman A.R."/>
            <person name="Macchietto M."/>
            <person name="Porter C.F."/>
            <person name="Rogers A."/>
            <person name="Williams B."/>
            <person name="Antoshechkin I."/>
            <person name="Lee M.M."/>
            <person name="Goodwin Z."/>
            <person name="Lu X."/>
            <person name="Lewis E.E."/>
            <person name="Goodrich-Blair H."/>
            <person name="Stock S.P."/>
            <person name="Adams B.J."/>
            <person name="Sternberg P.W."/>
            <person name="Mortazavi A."/>
        </authorList>
    </citation>
    <scope>NUCLEOTIDE SEQUENCE [LARGE SCALE GENOMIC DNA]</scope>
    <source>
        <strain evidence="6 7">ALL</strain>
    </source>
</reference>
<organism evidence="6 7">
    <name type="scientific">Steinernema carpocapsae</name>
    <name type="common">Entomopathogenic nematode</name>
    <dbReference type="NCBI Taxonomy" id="34508"/>
    <lineage>
        <taxon>Eukaryota</taxon>
        <taxon>Metazoa</taxon>
        <taxon>Ecdysozoa</taxon>
        <taxon>Nematoda</taxon>
        <taxon>Chromadorea</taxon>
        <taxon>Rhabditida</taxon>
        <taxon>Tylenchina</taxon>
        <taxon>Panagrolaimomorpha</taxon>
        <taxon>Strongyloidoidea</taxon>
        <taxon>Steinernematidae</taxon>
        <taxon>Steinernema</taxon>
    </lineage>
</organism>
<comment type="similarity">
    <text evidence="2">Belongs to the VPS35L family.</text>
</comment>
<dbReference type="EMBL" id="CM016762">
    <property type="protein sequence ID" value="TMS40095.1"/>
    <property type="molecule type" value="Genomic_DNA"/>
</dbReference>
<keyword evidence="7" id="KW-1185">Reference proteome</keyword>
<dbReference type="GO" id="GO:0005768">
    <property type="term" value="C:endosome"/>
    <property type="evidence" value="ECO:0007669"/>
    <property type="project" value="UniProtKB-SubCell"/>
</dbReference>
<protein>
    <submittedName>
        <fullName evidence="6">Uncharacterized protein</fullName>
    </submittedName>
</protein>
<dbReference type="Proteomes" id="UP000298663">
    <property type="component" value="Chromosome X"/>
</dbReference>
<keyword evidence="3" id="KW-0813">Transport</keyword>
<sequence>MELIPRLYGKSSCWRQVSCAACASGQRVHFYERDASLRHGQIHLAPVGLVLRQSVHLPYLDETESSRPSASLEVFERLDANLQSAAYRFAVASHGMGHPMRIIQRRVLRRPLSSLGVLSNPGQTLDDPGTYSEWCPSVYLANHALEACKIVTGCDDVSASEVCAFGRSILQAEVSTEAKRPILRSVWRRMSKLSSLRSYVQCCDVWIEFTARFFSIHEVNVILDSLLKKIVPDKKYENFYESLLSIVQKLVEHVNDICDLVLLAKFRHFDRTVPRGRSEVEVCLEGAPSGREQASNPLTHGFCSCKPDRLDM</sequence>
<dbReference type="AlphaFoldDB" id="A0A4U8V4J1"/>
<keyword evidence="5" id="KW-0653">Protein transport</keyword>
<dbReference type="GO" id="GO:0015031">
    <property type="term" value="P:protein transport"/>
    <property type="evidence" value="ECO:0007669"/>
    <property type="project" value="UniProtKB-KW"/>
</dbReference>
<name>A0A4U8V4J1_STECR</name>
<dbReference type="OrthoDB" id="1734063at2759"/>
<evidence type="ECO:0000256" key="3">
    <source>
        <dbReference type="ARBA" id="ARBA00022448"/>
    </source>
</evidence>
<evidence type="ECO:0000313" key="7">
    <source>
        <dbReference type="Proteomes" id="UP000298663"/>
    </source>
</evidence>
<dbReference type="GO" id="GO:0032456">
    <property type="term" value="P:endocytic recycling"/>
    <property type="evidence" value="ECO:0007669"/>
    <property type="project" value="InterPro"/>
</dbReference>
<evidence type="ECO:0000256" key="2">
    <source>
        <dbReference type="ARBA" id="ARBA00010704"/>
    </source>
</evidence>
<accession>A0A4U8V4J1</accession>
<reference evidence="6 7" key="2">
    <citation type="journal article" date="2019" name="G3 (Bethesda)">
        <title>Hybrid Assembly of the Genome of the Entomopathogenic Nematode Steinernema carpocapsae Identifies the X-Chromosome.</title>
        <authorList>
            <person name="Serra L."/>
            <person name="Macchietto M."/>
            <person name="Macias-Munoz A."/>
            <person name="McGill C.J."/>
            <person name="Rodriguez I.M."/>
            <person name="Rodriguez B."/>
            <person name="Murad R."/>
            <person name="Mortazavi A."/>
        </authorList>
    </citation>
    <scope>NUCLEOTIDE SEQUENCE [LARGE SCALE GENOMIC DNA]</scope>
    <source>
        <strain evidence="6 7">ALL</strain>
    </source>
</reference>